<dbReference type="Proteomes" id="UP001595772">
    <property type="component" value="Unassembled WGS sequence"/>
</dbReference>
<feature type="region of interest" description="Disordered" evidence="1">
    <location>
        <begin position="50"/>
        <end position="74"/>
    </location>
</feature>
<evidence type="ECO:0000256" key="1">
    <source>
        <dbReference type="SAM" id="MobiDB-lite"/>
    </source>
</evidence>
<dbReference type="RefSeq" id="WP_379496257.1">
    <property type="nucleotide sequence ID" value="NZ_JBHSAO010000006.1"/>
</dbReference>
<evidence type="ECO:0000256" key="2">
    <source>
        <dbReference type="SAM" id="Phobius"/>
    </source>
</evidence>
<feature type="transmembrane region" description="Helical" evidence="2">
    <location>
        <begin position="7"/>
        <end position="26"/>
    </location>
</feature>
<sequence>MDRKKGIIFALLLILTAAFIVFVAIMQHNFANPEFAVNDATDSVNKSVEVENDAQEAVDTETSEIETDRKQTETEDITTYSKRIVTVDSLHVRSGPGTDFEISGVLTLDEEVEVEDDGIEWVKITTADFTGYVNEKYLTENEE</sequence>
<dbReference type="Pfam" id="PF08239">
    <property type="entry name" value="SH3_3"/>
    <property type="match status" value="1"/>
</dbReference>
<dbReference type="SMART" id="SM00287">
    <property type="entry name" value="SH3b"/>
    <property type="match status" value="1"/>
</dbReference>
<feature type="domain" description="SH3b" evidence="3">
    <location>
        <begin position="80"/>
        <end position="142"/>
    </location>
</feature>
<evidence type="ECO:0000259" key="3">
    <source>
        <dbReference type="PROSITE" id="PS51781"/>
    </source>
</evidence>
<keyword evidence="2" id="KW-0472">Membrane</keyword>
<protein>
    <submittedName>
        <fullName evidence="4">SH3 domain-containing protein</fullName>
    </submittedName>
</protein>
<comment type="caution">
    <text evidence="4">The sequence shown here is derived from an EMBL/GenBank/DDBJ whole genome shotgun (WGS) entry which is preliminary data.</text>
</comment>
<keyword evidence="2" id="KW-0812">Transmembrane</keyword>
<dbReference type="PROSITE" id="PS51781">
    <property type="entry name" value="SH3B"/>
    <property type="match status" value="1"/>
</dbReference>
<dbReference type="Gene3D" id="2.30.30.40">
    <property type="entry name" value="SH3 Domains"/>
    <property type="match status" value="1"/>
</dbReference>
<reference evidence="5" key="1">
    <citation type="journal article" date="2019" name="Int. J. Syst. Evol. Microbiol.">
        <title>The Global Catalogue of Microorganisms (GCM) 10K type strain sequencing project: providing services to taxonomists for standard genome sequencing and annotation.</title>
        <authorList>
            <consortium name="The Broad Institute Genomics Platform"/>
            <consortium name="The Broad Institute Genome Sequencing Center for Infectious Disease"/>
            <person name="Wu L."/>
            <person name="Ma J."/>
        </authorList>
    </citation>
    <scope>NUCLEOTIDE SEQUENCE [LARGE SCALE GENOMIC DNA]</scope>
    <source>
        <strain evidence="5">IBRC-M 10703</strain>
    </source>
</reference>
<dbReference type="EMBL" id="JBHSAO010000006">
    <property type="protein sequence ID" value="MFC4023757.1"/>
    <property type="molecule type" value="Genomic_DNA"/>
</dbReference>
<keyword evidence="5" id="KW-1185">Reference proteome</keyword>
<keyword evidence="2" id="KW-1133">Transmembrane helix</keyword>
<gene>
    <name evidence="4" type="ORF">ACFOUV_08125</name>
</gene>
<organism evidence="4 5">
    <name type="scientific">Oceanobacillus longus</name>
    <dbReference type="NCBI Taxonomy" id="930120"/>
    <lineage>
        <taxon>Bacteria</taxon>
        <taxon>Bacillati</taxon>
        <taxon>Bacillota</taxon>
        <taxon>Bacilli</taxon>
        <taxon>Bacillales</taxon>
        <taxon>Bacillaceae</taxon>
        <taxon>Oceanobacillus</taxon>
    </lineage>
</organism>
<accession>A0ABV8GYT3</accession>
<feature type="compositionally biased region" description="Acidic residues" evidence="1">
    <location>
        <begin position="50"/>
        <end position="65"/>
    </location>
</feature>
<dbReference type="InterPro" id="IPR003646">
    <property type="entry name" value="SH3-like_bac-type"/>
</dbReference>
<evidence type="ECO:0000313" key="5">
    <source>
        <dbReference type="Proteomes" id="UP001595772"/>
    </source>
</evidence>
<evidence type="ECO:0000313" key="4">
    <source>
        <dbReference type="EMBL" id="MFC4023757.1"/>
    </source>
</evidence>
<name>A0ABV8GYT3_9BACI</name>
<proteinExistence type="predicted"/>